<dbReference type="AlphaFoldDB" id="A0A1I0W9F0"/>
<gene>
    <name evidence="2" type="ORF">SAMN05421688_1100</name>
</gene>
<feature type="domain" description="TniQ" evidence="1">
    <location>
        <begin position="5"/>
        <end position="133"/>
    </location>
</feature>
<protein>
    <submittedName>
        <fullName evidence="2">TniQ protein</fullName>
    </submittedName>
</protein>
<dbReference type="STRING" id="871651.SAMN05421688_1100"/>
<reference evidence="2 3" key="1">
    <citation type="submission" date="2016-10" db="EMBL/GenBank/DDBJ databases">
        <authorList>
            <person name="de Groot N.N."/>
        </authorList>
    </citation>
    <scope>NUCLEOTIDE SEQUENCE [LARGE SCALE GENOMIC DNA]</scope>
    <source>
        <strain evidence="2 3">DSM 29316</strain>
    </source>
</reference>
<name>A0A1I0W9F0_9RHOB</name>
<keyword evidence="3" id="KW-1185">Reference proteome</keyword>
<dbReference type="Proteomes" id="UP000198796">
    <property type="component" value="Unassembled WGS sequence"/>
</dbReference>
<dbReference type="OrthoDB" id="7595282at2"/>
<accession>A0A1I0W9F0</accession>
<sequence length="607" mass="67432">MLFPFLSFDPIETPLSYAARLARFHAAKPMVPFLRDVQIRPESIASSEPGAIARLAEISGAPLDDLRRNAAVRQGKRTYDLRGELVTAEFLSNPHTFFCPACLAEDDKMGWRRERWHWTLSVVRTCPHHEIALVRQAQAAWDDKLHELDCRVPERGGELQAMIEKSARRSVSPLQGYVNGRLEGITGPDWLDAQTLDQASRATELLGVLVAYGPTQKLPELTSDDWDHAGRVGFQFTSRGEDGIREALKAQFRKFDDATGTPGARKIFGCFYNALAHSKSLKEPGDIARILRDVITENIAMPAGKKVLGIEFPERQLHTVASLAKEQSLDSRTLSNVLVAAGTIPENAPAHFPIPVGEGRAIAGRMKRTVNVISLWKNMDFTRPIVDQLFDDRLLTPIYYGNPGARGRKQKAVDREEIAMLLGKLQAKSAELNGETAALVPISKAAEKAKVSAITVVHMILGGFLERVFCLKGQDGISALRVDPEEVKQHAAACMVGLQPAAAFGALKIPRDVGWRLVDRCPKEVSLAVHWVVGPDASHRIPRFESAVIAEFKVRFSHPARIAELYNLQIGEVVRRLKRRSIRPVLVKSEIGLDFYRHDDLKPELFT</sequence>
<evidence type="ECO:0000313" key="3">
    <source>
        <dbReference type="Proteomes" id="UP000198796"/>
    </source>
</evidence>
<dbReference type="RefSeq" id="WP_092061449.1">
    <property type="nucleotide sequence ID" value="NZ_FOJU01000002.1"/>
</dbReference>
<evidence type="ECO:0000313" key="2">
    <source>
        <dbReference type="EMBL" id="SFA84546.1"/>
    </source>
</evidence>
<organism evidence="2 3">
    <name type="scientific">Poseidonocella pacifica</name>
    <dbReference type="NCBI Taxonomy" id="871651"/>
    <lineage>
        <taxon>Bacteria</taxon>
        <taxon>Pseudomonadati</taxon>
        <taxon>Pseudomonadota</taxon>
        <taxon>Alphaproteobacteria</taxon>
        <taxon>Rhodobacterales</taxon>
        <taxon>Roseobacteraceae</taxon>
        <taxon>Poseidonocella</taxon>
    </lineage>
</organism>
<dbReference type="EMBL" id="FOJU01000002">
    <property type="protein sequence ID" value="SFA84546.1"/>
    <property type="molecule type" value="Genomic_DNA"/>
</dbReference>
<dbReference type="Pfam" id="PF06527">
    <property type="entry name" value="TniQ"/>
    <property type="match status" value="1"/>
</dbReference>
<evidence type="ECO:0000259" key="1">
    <source>
        <dbReference type="Pfam" id="PF06527"/>
    </source>
</evidence>
<proteinExistence type="predicted"/>
<dbReference type="InterPro" id="IPR009492">
    <property type="entry name" value="TniQ"/>
</dbReference>